<comment type="caution">
    <text evidence="1">The sequence shown here is derived from an EMBL/GenBank/DDBJ whole genome shotgun (WGS) entry which is preliminary data.</text>
</comment>
<accession>A0ABT3UZ05</accession>
<dbReference type="EMBL" id="JAIFZO010000002">
    <property type="protein sequence ID" value="MCX4232805.1"/>
    <property type="molecule type" value="Genomic_DNA"/>
</dbReference>
<evidence type="ECO:0000313" key="1">
    <source>
        <dbReference type="EMBL" id="MCX4232805.1"/>
    </source>
</evidence>
<keyword evidence="2" id="KW-1185">Reference proteome</keyword>
<protein>
    <submittedName>
        <fullName evidence="1">Uncharacterized protein</fullName>
    </submittedName>
</protein>
<dbReference type="Proteomes" id="UP001165590">
    <property type="component" value="Unassembled WGS sequence"/>
</dbReference>
<name>A0ABT3UZ05_9ACTN</name>
<organism evidence="1 2">
    <name type="scientific">Streptomyces ortus</name>
    <dbReference type="NCBI Taxonomy" id="2867268"/>
    <lineage>
        <taxon>Bacteria</taxon>
        <taxon>Bacillati</taxon>
        <taxon>Actinomycetota</taxon>
        <taxon>Actinomycetes</taxon>
        <taxon>Kitasatosporales</taxon>
        <taxon>Streptomycetaceae</taxon>
        <taxon>Streptomyces</taxon>
    </lineage>
</organism>
<dbReference type="RefSeq" id="WP_267025812.1">
    <property type="nucleotide sequence ID" value="NZ_JAIFZO010000002.1"/>
</dbReference>
<evidence type="ECO:0000313" key="2">
    <source>
        <dbReference type="Proteomes" id="UP001165590"/>
    </source>
</evidence>
<gene>
    <name evidence="1" type="ORF">K3769_08455</name>
</gene>
<reference evidence="1" key="1">
    <citation type="journal article" date="2022" name="bioRxiv">
        <title>Discovery and biosynthetic assessment of Streptomyces ortus sp nov. isolated from a deep-sea sponge.</title>
        <authorList>
            <person name="Williams S.E."/>
        </authorList>
    </citation>
    <scope>NUCLEOTIDE SEQUENCE</scope>
    <source>
        <strain evidence="1">A15ISP2-DRY2</strain>
    </source>
</reference>
<proteinExistence type="predicted"/>
<sequence length="46" mass="5330">MKVRTTLRPHEEIDVDEGEYLDLKRQGLLLPELTAPEPPKTTKKEN</sequence>